<dbReference type="Proteomes" id="UP000612956">
    <property type="component" value="Unassembled WGS sequence"/>
</dbReference>
<name>A0A917QMS2_9NOCA</name>
<reference evidence="1" key="1">
    <citation type="journal article" date="2014" name="Int. J. Syst. Evol. Microbiol.">
        <title>Complete genome sequence of Corynebacterium casei LMG S-19264T (=DSM 44701T), isolated from a smear-ripened cheese.</title>
        <authorList>
            <consortium name="US DOE Joint Genome Institute (JGI-PGF)"/>
            <person name="Walter F."/>
            <person name="Albersmeier A."/>
            <person name="Kalinowski J."/>
            <person name="Ruckert C."/>
        </authorList>
    </citation>
    <scope>NUCLEOTIDE SEQUENCE</scope>
    <source>
        <strain evidence="1">CGMCC 4.7278</strain>
    </source>
</reference>
<evidence type="ECO:0008006" key="3">
    <source>
        <dbReference type="Google" id="ProtNLM"/>
    </source>
</evidence>
<evidence type="ECO:0000313" key="1">
    <source>
        <dbReference type="EMBL" id="GGK58823.1"/>
    </source>
</evidence>
<proteinExistence type="predicted"/>
<evidence type="ECO:0000313" key="2">
    <source>
        <dbReference type="Proteomes" id="UP000612956"/>
    </source>
</evidence>
<accession>A0A917QMS2</accession>
<dbReference type="InterPro" id="IPR018697">
    <property type="entry name" value="DUF2199"/>
</dbReference>
<reference evidence="1" key="2">
    <citation type="submission" date="2020-09" db="EMBL/GenBank/DDBJ databases">
        <authorList>
            <person name="Sun Q."/>
            <person name="Zhou Y."/>
        </authorList>
    </citation>
    <scope>NUCLEOTIDE SEQUENCE</scope>
    <source>
        <strain evidence="1">CGMCC 4.7278</strain>
    </source>
</reference>
<gene>
    <name evidence="1" type="ORF">GCM10011591_33800</name>
</gene>
<comment type="caution">
    <text evidence="1">The sequence shown here is derived from an EMBL/GenBank/DDBJ whole genome shotgun (WGS) entry which is preliminary data.</text>
</comment>
<dbReference type="AlphaFoldDB" id="A0A917QMS2"/>
<protein>
    <recommendedName>
        <fullName evidence="3">DUF2199 domain-containing protein</fullName>
    </recommendedName>
</protein>
<sequence length="135" mass="15006">MHGVDGHVLTSDQCVIGDEHFFLRGRLLLPIVDSDDVFDWGVWVSASRASFVRADDMWSNPARVDDDPIGGYLANILPTYEPSTLNLRARLHAQPVGQRPLVELEPTDHPLAVEQREGISASRIQALVERFAHPA</sequence>
<dbReference type="EMBL" id="BMMW01000003">
    <property type="protein sequence ID" value="GGK58823.1"/>
    <property type="molecule type" value="Genomic_DNA"/>
</dbReference>
<dbReference type="Pfam" id="PF09965">
    <property type="entry name" value="DUF2199"/>
    <property type="match status" value="1"/>
</dbReference>
<organism evidence="1 2">
    <name type="scientific">Nocardia camponoti</name>
    <dbReference type="NCBI Taxonomy" id="1616106"/>
    <lineage>
        <taxon>Bacteria</taxon>
        <taxon>Bacillati</taxon>
        <taxon>Actinomycetota</taxon>
        <taxon>Actinomycetes</taxon>
        <taxon>Mycobacteriales</taxon>
        <taxon>Nocardiaceae</taxon>
        <taxon>Nocardia</taxon>
    </lineage>
</organism>
<keyword evidence="2" id="KW-1185">Reference proteome</keyword>